<dbReference type="GO" id="GO:0046521">
    <property type="term" value="P:sphingoid catabolic process"/>
    <property type="evidence" value="ECO:0007669"/>
    <property type="project" value="TreeGrafter"/>
</dbReference>
<feature type="transmembrane region" description="Helical" evidence="1">
    <location>
        <begin position="25"/>
        <end position="44"/>
    </location>
</feature>
<evidence type="ECO:0000313" key="2">
    <source>
        <dbReference type="EMBL" id="QDS88603.1"/>
    </source>
</evidence>
<reference evidence="2 3" key="1">
    <citation type="submission" date="2019-02" db="EMBL/GenBank/DDBJ databases">
        <title>Deep-cultivation of Planctomycetes and their phenomic and genomic characterization uncovers novel biology.</title>
        <authorList>
            <person name="Wiegand S."/>
            <person name="Jogler M."/>
            <person name="Boedeker C."/>
            <person name="Pinto D."/>
            <person name="Vollmers J."/>
            <person name="Rivas-Marin E."/>
            <person name="Kohn T."/>
            <person name="Peeters S.H."/>
            <person name="Heuer A."/>
            <person name="Rast P."/>
            <person name="Oberbeckmann S."/>
            <person name="Bunk B."/>
            <person name="Jeske O."/>
            <person name="Meyerdierks A."/>
            <person name="Storesund J.E."/>
            <person name="Kallscheuer N."/>
            <person name="Luecker S."/>
            <person name="Lage O.M."/>
            <person name="Pohl T."/>
            <person name="Merkel B.J."/>
            <person name="Hornburger P."/>
            <person name="Mueller R.-W."/>
            <person name="Bruemmer F."/>
            <person name="Labrenz M."/>
            <person name="Spormann A.M."/>
            <person name="Op den Camp H."/>
            <person name="Overmann J."/>
            <person name="Amann R."/>
            <person name="Jetten M.S.M."/>
            <person name="Mascher T."/>
            <person name="Medema M.H."/>
            <person name="Devos D.P."/>
            <person name="Kaster A.-K."/>
            <person name="Ovreas L."/>
            <person name="Rohde M."/>
            <person name="Galperin M.Y."/>
            <person name="Jogler C."/>
        </authorList>
    </citation>
    <scope>NUCLEOTIDE SEQUENCE [LARGE SCALE GENOMIC DNA]</scope>
    <source>
        <strain evidence="2 3">EC9</strain>
    </source>
</reference>
<dbReference type="PANTHER" id="PTHR28026:SF9">
    <property type="entry name" value="2-HYDROXY-PALMITIC ACID DIOXYGENASE MPO1"/>
    <property type="match status" value="1"/>
</dbReference>
<accession>A0A517M142</accession>
<feature type="transmembrane region" description="Helical" evidence="1">
    <location>
        <begin position="75"/>
        <end position="95"/>
    </location>
</feature>
<evidence type="ECO:0000313" key="3">
    <source>
        <dbReference type="Proteomes" id="UP000319557"/>
    </source>
</evidence>
<evidence type="ECO:0000256" key="1">
    <source>
        <dbReference type="SAM" id="Phobius"/>
    </source>
</evidence>
<dbReference type="Proteomes" id="UP000319557">
    <property type="component" value="Chromosome"/>
</dbReference>
<dbReference type="RefSeq" id="WP_145345936.1">
    <property type="nucleotide sequence ID" value="NZ_CP036261.1"/>
</dbReference>
<keyword evidence="1" id="KW-0812">Transmembrane</keyword>
<proteinExistence type="predicted"/>
<dbReference type="GO" id="GO:0016020">
    <property type="term" value="C:membrane"/>
    <property type="evidence" value="ECO:0007669"/>
    <property type="project" value="GOC"/>
</dbReference>
<keyword evidence="1" id="KW-1133">Transmembrane helix</keyword>
<protein>
    <recommendedName>
        <fullName evidence="4">DUF962 domain-containing protein</fullName>
    </recommendedName>
</protein>
<feature type="transmembrane region" description="Helical" evidence="1">
    <location>
        <begin position="101"/>
        <end position="118"/>
    </location>
</feature>
<dbReference type="EMBL" id="CP036261">
    <property type="protein sequence ID" value="QDS88603.1"/>
    <property type="molecule type" value="Genomic_DNA"/>
</dbReference>
<keyword evidence="1" id="KW-0472">Membrane</keyword>
<dbReference type="InterPro" id="IPR009305">
    <property type="entry name" value="Mpo1-like"/>
</dbReference>
<dbReference type="AlphaFoldDB" id="A0A517M142"/>
<dbReference type="PANTHER" id="PTHR28026">
    <property type="entry name" value="DUF962 DOMAIN PROTEIN (AFU_ORTHOLOGUE AFUA_8G05310)"/>
    <property type="match status" value="1"/>
</dbReference>
<keyword evidence="3" id="KW-1185">Reference proteome</keyword>
<dbReference type="OrthoDB" id="5515308at2"/>
<feature type="transmembrane region" description="Helical" evidence="1">
    <location>
        <begin position="50"/>
        <end position="68"/>
    </location>
</feature>
<dbReference type="KEGG" id="ruv:EC9_27940"/>
<name>A0A517M142_9BACT</name>
<sequence length="153" mass="17665">MKSKSSGQWFAQYEVCHRNPINERIHWVCVPLIAASFLGLLWDLPFPQLPWSWINWSVVVMLASLVFYVRLSFRLAVGMAICFVLLWAAMVAYHANFDTPIWLPSLVVFVVAWIGQFIGHRIEGKKPAFFEDLQFLLIGPAWVLNALYRRLGL</sequence>
<evidence type="ECO:0008006" key="4">
    <source>
        <dbReference type="Google" id="ProtNLM"/>
    </source>
</evidence>
<dbReference type="Pfam" id="PF06127">
    <property type="entry name" value="Mpo1-like"/>
    <property type="match status" value="1"/>
</dbReference>
<gene>
    <name evidence="2" type="ORF">EC9_27940</name>
</gene>
<organism evidence="2 3">
    <name type="scientific">Rosistilla ulvae</name>
    <dbReference type="NCBI Taxonomy" id="1930277"/>
    <lineage>
        <taxon>Bacteria</taxon>
        <taxon>Pseudomonadati</taxon>
        <taxon>Planctomycetota</taxon>
        <taxon>Planctomycetia</taxon>
        <taxon>Pirellulales</taxon>
        <taxon>Pirellulaceae</taxon>
        <taxon>Rosistilla</taxon>
    </lineage>
</organism>